<name>A0A060NPM4_9BURK</name>
<accession>A0A060NPM4</accession>
<dbReference type="SUPFAM" id="SSF53659">
    <property type="entry name" value="Isocitrate/Isopropylmalate dehydrogenase-like"/>
    <property type="match status" value="1"/>
</dbReference>
<dbReference type="OrthoDB" id="9801783at2"/>
<dbReference type="GO" id="GO:0046872">
    <property type="term" value="F:metal ion binding"/>
    <property type="evidence" value="ECO:0007669"/>
    <property type="project" value="UniProtKB-KW"/>
</dbReference>
<dbReference type="HOGENOM" id="CLU_040168_1_0_4"/>
<dbReference type="GO" id="GO:0016491">
    <property type="term" value="F:oxidoreductase activity"/>
    <property type="evidence" value="ECO:0007669"/>
    <property type="project" value="UniProtKB-KW"/>
</dbReference>
<keyword evidence="5" id="KW-1185">Reference proteome</keyword>
<dbReference type="Pfam" id="PF04166">
    <property type="entry name" value="PdxA"/>
    <property type="match status" value="1"/>
</dbReference>
<evidence type="ECO:0000256" key="3">
    <source>
        <dbReference type="ARBA" id="ARBA00023027"/>
    </source>
</evidence>
<dbReference type="STRING" id="1458425.SRAA_1624"/>
<evidence type="ECO:0000256" key="2">
    <source>
        <dbReference type="ARBA" id="ARBA00023002"/>
    </source>
</evidence>
<keyword evidence="1" id="KW-0479">Metal-binding</keyword>
<dbReference type="InterPro" id="IPR005255">
    <property type="entry name" value="PdxA_fam"/>
</dbReference>
<evidence type="ECO:0000313" key="5">
    <source>
        <dbReference type="Proteomes" id="UP000067461"/>
    </source>
</evidence>
<dbReference type="Gene3D" id="3.40.718.10">
    <property type="entry name" value="Isopropylmalate Dehydrogenase"/>
    <property type="match status" value="1"/>
</dbReference>
<dbReference type="NCBIfam" id="TIGR00557">
    <property type="entry name" value="pdxA"/>
    <property type="match status" value="1"/>
</dbReference>
<protein>
    <submittedName>
        <fullName evidence="4">Pyridoxal phosphate biosynthesis protein</fullName>
    </submittedName>
</protein>
<dbReference type="EMBL" id="AP014568">
    <property type="protein sequence ID" value="BAO81478.1"/>
    <property type="molecule type" value="Genomic_DNA"/>
</dbReference>
<gene>
    <name evidence="4" type="primary">pdxA</name>
    <name evidence="4" type="ORF">SRAA_1624</name>
</gene>
<dbReference type="AlphaFoldDB" id="A0A060NPM4"/>
<evidence type="ECO:0000256" key="1">
    <source>
        <dbReference type="ARBA" id="ARBA00022723"/>
    </source>
</evidence>
<proteinExistence type="predicted"/>
<keyword evidence="3" id="KW-0520">NAD</keyword>
<sequence>MIGSRPIAISMGDPAGVGPELIAQVFRLRPDWSSRCVVVADLAVMRRATALTGGLLALAPLEHWQQAAGLPPRCLPLLALPPMAELPPLGQVSAVAGRAAHAAIERATQAVLQGEAAALVTAPIHKGAWHAAGVAYPGHTELLQALTAAHLGLRSEQVPVRMMLSNAELHTVLVSIHVPLRAAIECVTQAQVLQTLHLTHRHFSEVLGRLHCRIAVAGLNPHAGEGGLFGREEIEHIAPAIKAARAAGIDAHGPFAPDTVFMRARRGEFDVVLAMYHDQGLIPVKYLGLEQGVNTTLGLPFVRTSPDHGTAFDLAGSGRADPSSFLAALEAALKAVST</sequence>
<keyword evidence="2" id="KW-0560">Oxidoreductase</keyword>
<dbReference type="PANTHER" id="PTHR30004:SF6">
    <property type="entry name" value="D-THREONATE 4-PHOSPHATE DEHYDROGENASE"/>
    <property type="match status" value="1"/>
</dbReference>
<dbReference type="PANTHER" id="PTHR30004">
    <property type="entry name" value="4-HYDROXYTHREONINE-4-PHOSPHATE DEHYDROGENASE"/>
    <property type="match status" value="1"/>
</dbReference>
<dbReference type="KEGG" id="cbaa:SRAA_1624"/>
<dbReference type="Proteomes" id="UP000067461">
    <property type="component" value="Chromosome"/>
</dbReference>
<organism evidence="4 5">
    <name type="scientific">Serpentinimonas raichei</name>
    <dbReference type="NCBI Taxonomy" id="1458425"/>
    <lineage>
        <taxon>Bacteria</taxon>
        <taxon>Pseudomonadati</taxon>
        <taxon>Pseudomonadota</taxon>
        <taxon>Betaproteobacteria</taxon>
        <taxon>Burkholderiales</taxon>
        <taxon>Comamonadaceae</taxon>
        <taxon>Serpentinimonas</taxon>
    </lineage>
</organism>
<reference evidence="4 5" key="1">
    <citation type="journal article" date="2014" name="Nat. Commun.">
        <title>Physiological and genomic features of highly alkaliphilic hydrogen-utilizing Betaproteobacteria from a continental serpentinizing site.</title>
        <authorList>
            <person name="Suzuki S."/>
            <person name="Kuenen J.G."/>
            <person name="Schipper K."/>
            <person name="van der Velde S."/>
            <person name="Ishii S."/>
            <person name="Wu A."/>
            <person name="Sorokin D.Y."/>
            <person name="Tenney A."/>
            <person name="Meng X.Y."/>
            <person name="Morrill P.L."/>
            <person name="Kamagata Y."/>
            <person name="Muyzer G."/>
            <person name="Nealson K.H."/>
        </authorList>
    </citation>
    <scope>NUCLEOTIDE SEQUENCE [LARGE SCALE GENOMIC DNA]</scope>
    <source>
        <strain evidence="4 5">A1</strain>
    </source>
</reference>
<dbReference type="GO" id="GO:0051287">
    <property type="term" value="F:NAD binding"/>
    <property type="evidence" value="ECO:0007669"/>
    <property type="project" value="InterPro"/>
</dbReference>
<evidence type="ECO:0000313" key="4">
    <source>
        <dbReference type="EMBL" id="BAO81478.1"/>
    </source>
</evidence>
<dbReference type="RefSeq" id="WP_045532008.1">
    <property type="nucleotide sequence ID" value="NZ_AP014568.1"/>
</dbReference>